<dbReference type="STRING" id="1520.LF65_01814"/>
<dbReference type="Pfam" id="PF01418">
    <property type="entry name" value="HTH_6"/>
    <property type="match status" value="1"/>
</dbReference>
<dbReference type="SUPFAM" id="SSF53697">
    <property type="entry name" value="SIS domain"/>
    <property type="match status" value="1"/>
</dbReference>
<dbReference type="GO" id="GO:1901135">
    <property type="term" value="P:carbohydrate derivative metabolic process"/>
    <property type="evidence" value="ECO:0007669"/>
    <property type="project" value="InterPro"/>
</dbReference>
<evidence type="ECO:0000256" key="3">
    <source>
        <dbReference type="ARBA" id="ARBA00023163"/>
    </source>
</evidence>
<dbReference type="Pfam" id="PF01380">
    <property type="entry name" value="SIS"/>
    <property type="match status" value="1"/>
</dbReference>
<gene>
    <name evidence="6" type="ORF">LF65_01814</name>
</gene>
<dbReference type="SUPFAM" id="SSF46689">
    <property type="entry name" value="Homeodomain-like"/>
    <property type="match status" value="1"/>
</dbReference>
<keyword evidence="1" id="KW-0805">Transcription regulation</keyword>
<dbReference type="AlphaFoldDB" id="A0A0B5QBT8"/>
<protein>
    <submittedName>
        <fullName evidence="6">RpiR family transcriptional regulator</fullName>
    </submittedName>
</protein>
<dbReference type="InterPro" id="IPR000281">
    <property type="entry name" value="HTH_RpiR"/>
</dbReference>
<feature type="domain" description="SIS" evidence="5">
    <location>
        <begin position="125"/>
        <end position="261"/>
    </location>
</feature>
<dbReference type="RefSeq" id="WP_023974730.1">
    <property type="nucleotide sequence ID" value="NZ_CP010086.2"/>
</dbReference>
<dbReference type="GO" id="GO:0097367">
    <property type="term" value="F:carbohydrate derivative binding"/>
    <property type="evidence" value="ECO:0007669"/>
    <property type="project" value="InterPro"/>
</dbReference>
<reference evidence="7" key="1">
    <citation type="submission" date="2014-12" db="EMBL/GenBank/DDBJ databases">
        <title>Genome sequence of Clostridium beijerinckii strain 59B.</title>
        <authorList>
            <person name="Little G.T."/>
            <person name="Minton N.P."/>
        </authorList>
    </citation>
    <scope>NUCLEOTIDE SEQUENCE [LARGE SCALE GENOMIC DNA]</scope>
    <source>
        <strain evidence="7">59B</strain>
    </source>
</reference>
<dbReference type="GO" id="GO:0003677">
    <property type="term" value="F:DNA binding"/>
    <property type="evidence" value="ECO:0007669"/>
    <property type="project" value="UniProtKB-KW"/>
</dbReference>
<dbReference type="PROSITE" id="PS51071">
    <property type="entry name" value="HTH_RPIR"/>
    <property type="match status" value="1"/>
</dbReference>
<dbReference type="Proteomes" id="UP000031866">
    <property type="component" value="Chromosome"/>
</dbReference>
<dbReference type="Gene3D" id="1.10.10.10">
    <property type="entry name" value="Winged helix-like DNA-binding domain superfamily/Winged helix DNA-binding domain"/>
    <property type="match status" value="1"/>
</dbReference>
<dbReference type="PROSITE" id="PS51464">
    <property type="entry name" value="SIS"/>
    <property type="match status" value="1"/>
</dbReference>
<evidence type="ECO:0000313" key="6">
    <source>
        <dbReference type="EMBL" id="AJG98415.1"/>
    </source>
</evidence>
<accession>A0A0B5QBT8</accession>
<dbReference type="CDD" id="cd05013">
    <property type="entry name" value="SIS_RpiR"/>
    <property type="match status" value="1"/>
</dbReference>
<dbReference type="GO" id="GO:0003700">
    <property type="term" value="F:DNA-binding transcription factor activity"/>
    <property type="evidence" value="ECO:0007669"/>
    <property type="project" value="InterPro"/>
</dbReference>
<dbReference type="InterPro" id="IPR046348">
    <property type="entry name" value="SIS_dom_sf"/>
</dbReference>
<proteinExistence type="predicted"/>
<feature type="domain" description="HTH rpiR-type" evidence="4">
    <location>
        <begin position="2"/>
        <end position="78"/>
    </location>
</feature>
<organism evidence="6 7">
    <name type="scientific">Clostridium beijerinckii</name>
    <name type="common">Clostridium MP</name>
    <dbReference type="NCBI Taxonomy" id="1520"/>
    <lineage>
        <taxon>Bacteria</taxon>
        <taxon>Bacillati</taxon>
        <taxon>Bacillota</taxon>
        <taxon>Clostridia</taxon>
        <taxon>Eubacteriales</taxon>
        <taxon>Clostridiaceae</taxon>
        <taxon>Clostridium</taxon>
    </lineage>
</organism>
<dbReference type="InterPro" id="IPR036388">
    <property type="entry name" value="WH-like_DNA-bd_sf"/>
</dbReference>
<dbReference type="InterPro" id="IPR001347">
    <property type="entry name" value="SIS_dom"/>
</dbReference>
<evidence type="ECO:0000256" key="1">
    <source>
        <dbReference type="ARBA" id="ARBA00023015"/>
    </source>
</evidence>
<name>A0A0B5QBT8_CLOBE</name>
<keyword evidence="2" id="KW-0238">DNA-binding</keyword>
<dbReference type="KEGG" id="cbei:LF65_01814"/>
<sequence>MSEVYQKMAEKIPNMSKAQEKIAKYILAHPNSTPFLTVEKLAKLSGVSIATVTRFVIFLGYKGYPEFLKHTQESMQQQVSKAKRIRIDSDSNDSEERDIYNIFEDDVNNIKLTMEDLNIYELRKSVNLLLNAKRIYIVARRSSAVLGMFLKYYLDLMFNNVNLIEHIEQIPKQISGVNNEDVIIGITFEKYARSTVEIFTHLKRKGATTISITDSMLSPLVPYSDITLTAISKGTRFIESFAAPLSLINALIASIEKEKKDFFNSNVELLEEACRKFDLFI</sequence>
<dbReference type="PANTHER" id="PTHR30514">
    <property type="entry name" value="GLUCOKINASE"/>
    <property type="match status" value="1"/>
</dbReference>
<evidence type="ECO:0000313" key="7">
    <source>
        <dbReference type="Proteomes" id="UP000031866"/>
    </source>
</evidence>
<dbReference type="Gene3D" id="3.40.50.10490">
    <property type="entry name" value="Glucose-6-phosphate isomerase like protein, domain 1"/>
    <property type="match status" value="1"/>
</dbReference>
<dbReference type="InterPro" id="IPR009057">
    <property type="entry name" value="Homeodomain-like_sf"/>
</dbReference>
<keyword evidence="3" id="KW-0804">Transcription</keyword>
<evidence type="ECO:0000256" key="2">
    <source>
        <dbReference type="ARBA" id="ARBA00023125"/>
    </source>
</evidence>
<dbReference type="PANTHER" id="PTHR30514:SF18">
    <property type="entry name" value="RPIR-FAMILY TRANSCRIPTIONAL REGULATOR"/>
    <property type="match status" value="1"/>
</dbReference>
<evidence type="ECO:0000259" key="4">
    <source>
        <dbReference type="PROSITE" id="PS51071"/>
    </source>
</evidence>
<dbReference type="InterPro" id="IPR035472">
    <property type="entry name" value="RpiR-like_SIS"/>
</dbReference>
<evidence type="ECO:0000259" key="5">
    <source>
        <dbReference type="PROSITE" id="PS51464"/>
    </source>
</evidence>
<dbReference type="OrthoDB" id="2930at2"/>
<dbReference type="EMBL" id="CP010086">
    <property type="protein sequence ID" value="AJG98415.1"/>
    <property type="molecule type" value="Genomic_DNA"/>
</dbReference>
<dbReference type="InterPro" id="IPR047640">
    <property type="entry name" value="RpiR-like"/>
</dbReference>